<gene>
    <name evidence="2" type="ORF">MB2181_01860</name>
</gene>
<comment type="caution">
    <text evidence="2">The sequence shown here is derived from an EMBL/GenBank/DDBJ whole genome shotgun (WGS) entry which is preliminary data.</text>
</comment>
<dbReference type="Gene3D" id="1.10.260.40">
    <property type="entry name" value="lambda repressor-like DNA-binding domains"/>
    <property type="match status" value="1"/>
</dbReference>
<feature type="transmembrane region" description="Helical" evidence="1">
    <location>
        <begin position="6"/>
        <end position="24"/>
    </location>
</feature>
<protein>
    <recommendedName>
        <fullName evidence="4">DUF4115 domain-containing protein</fullName>
    </recommendedName>
</protein>
<dbReference type="AlphaFoldDB" id="A0P5G9"/>
<dbReference type="Pfam" id="PF13413">
    <property type="entry name" value="HTH_25"/>
    <property type="match status" value="1"/>
</dbReference>
<dbReference type="GO" id="GO:0003677">
    <property type="term" value="F:DNA binding"/>
    <property type="evidence" value="ECO:0007669"/>
    <property type="project" value="InterPro"/>
</dbReference>
<evidence type="ECO:0000313" key="2">
    <source>
        <dbReference type="EMBL" id="EAV46779.1"/>
    </source>
</evidence>
<name>A0P5G9_9PROT</name>
<accession>A0P5G9</accession>
<reference evidence="2 3" key="1">
    <citation type="submission" date="2006-11" db="EMBL/GenBank/DDBJ databases">
        <authorList>
            <person name="Giovannoni S."/>
            <person name="Vergin K."/>
            <person name="Ferriera S."/>
            <person name="Johnson J."/>
            <person name="Kravitz S."/>
            <person name="Beeson K."/>
            <person name="Sutton G."/>
            <person name="Rogers Y.-H."/>
            <person name="Friedman R."/>
            <person name="Frazier M."/>
            <person name="Venter J.C."/>
        </authorList>
    </citation>
    <scope>NUCLEOTIDE SEQUENCE [LARGE SCALE GENOMIC DNA]</scope>
    <source>
        <strain evidence="2 3">HTCC2181</strain>
    </source>
</reference>
<proteinExistence type="predicted"/>
<organism evidence="2 3">
    <name type="scientific">Methylophilales bacterium HTCC2181</name>
    <dbReference type="NCBI Taxonomy" id="383631"/>
    <lineage>
        <taxon>Bacteria</taxon>
        <taxon>Pseudomonadati</taxon>
        <taxon>Pseudomonadota</taxon>
        <taxon>Betaproteobacteria</taxon>
        <taxon>Nitrosomonadales</taxon>
        <taxon>OM43 clade</taxon>
    </lineage>
</organism>
<keyword evidence="1" id="KW-1133">Transmembrane helix</keyword>
<dbReference type="InterPro" id="IPR010982">
    <property type="entry name" value="Lambda_DNA-bd_dom_sf"/>
</dbReference>
<sequence length="299" mass="32772">MSPLGLFNILTTNPIFIYNGALLLKERKKQKISRSDIAQQLTLHEDQIKSIEEQLPHGFANDHFRALAIKRYAFILALPIKKIIPPDVPANTEQSIVEDIQKIGLSKSVIILLISLVLIIAGSIFVVNIFSDDDVALLANTDAPPVLTLMEEEAGSIKNDLPIVLEIPDQAVAPTDITKKKVGPKVAIADTPALSFICTIANAAPLTNFSTKLPEKPATYFHLVSTQAQTICTLDANNTLATYTLSEGEKLTHRGLAPFKIQLDPARSQLYFEGWKVQLQDQDIFIKLNPSNGNALTAN</sequence>
<evidence type="ECO:0000313" key="3">
    <source>
        <dbReference type="Proteomes" id="UP000054262"/>
    </source>
</evidence>
<keyword evidence="3" id="KW-1185">Reference proteome</keyword>
<evidence type="ECO:0008006" key="4">
    <source>
        <dbReference type="Google" id="ProtNLM"/>
    </source>
</evidence>
<dbReference type="Proteomes" id="UP000054262">
    <property type="component" value="Unassembled WGS sequence"/>
</dbReference>
<keyword evidence="1" id="KW-0812">Transmembrane</keyword>
<keyword evidence="1" id="KW-0472">Membrane</keyword>
<evidence type="ECO:0000256" key="1">
    <source>
        <dbReference type="SAM" id="Phobius"/>
    </source>
</evidence>
<dbReference type="EMBL" id="AAUX01000001">
    <property type="protein sequence ID" value="EAV46779.1"/>
    <property type="molecule type" value="Genomic_DNA"/>
</dbReference>
<feature type="transmembrane region" description="Helical" evidence="1">
    <location>
        <begin position="109"/>
        <end position="130"/>
    </location>
</feature>